<dbReference type="AlphaFoldDB" id="A0A9D1N481"/>
<dbReference type="Gene3D" id="3.20.20.370">
    <property type="entry name" value="Glycoside hydrolase/deacetylase"/>
    <property type="match status" value="1"/>
</dbReference>
<accession>A0A9D1N481</accession>
<dbReference type="SUPFAM" id="SSF88713">
    <property type="entry name" value="Glycoside hydrolase/deacetylase"/>
    <property type="match status" value="1"/>
</dbReference>
<dbReference type="PANTHER" id="PTHR34216">
    <property type="match status" value="1"/>
</dbReference>
<dbReference type="InterPro" id="IPR002509">
    <property type="entry name" value="NODB_dom"/>
</dbReference>
<dbReference type="GO" id="GO:0005975">
    <property type="term" value="P:carbohydrate metabolic process"/>
    <property type="evidence" value="ECO:0007669"/>
    <property type="project" value="InterPro"/>
</dbReference>
<evidence type="ECO:0000259" key="3">
    <source>
        <dbReference type="PROSITE" id="PS51677"/>
    </source>
</evidence>
<dbReference type="InterPro" id="IPR011330">
    <property type="entry name" value="Glyco_hydro/deAcase_b/a-brl"/>
</dbReference>
<evidence type="ECO:0000256" key="1">
    <source>
        <dbReference type="ARBA" id="ARBA00022729"/>
    </source>
</evidence>
<protein>
    <submittedName>
        <fullName evidence="4">Polysaccharide deacetylase family protein</fullName>
    </submittedName>
</protein>
<proteinExistence type="predicted"/>
<reference evidence="4" key="1">
    <citation type="submission" date="2020-10" db="EMBL/GenBank/DDBJ databases">
        <authorList>
            <person name="Gilroy R."/>
        </authorList>
    </citation>
    <scope>NUCLEOTIDE SEQUENCE</scope>
    <source>
        <strain evidence="4">ChiGjej2B2-16831</strain>
    </source>
</reference>
<dbReference type="InterPro" id="IPR051398">
    <property type="entry name" value="Polysacch_Deacetylase"/>
</dbReference>
<reference evidence="4" key="2">
    <citation type="journal article" date="2021" name="PeerJ">
        <title>Extensive microbial diversity within the chicken gut microbiome revealed by metagenomics and culture.</title>
        <authorList>
            <person name="Gilroy R."/>
            <person name="Ravi A."/>
            <person name="Getino M."/>
            <person name="Pursley I."/>
            <person name="Horton D.L."/>
            <person name="Alikhan N.F."/>
            <person name="Baker D."/>
            <person name="Gharbi K."/>
            <person name="Hall N."/>
            <person name="Watson M."/>
            <person name="Adriaenssens E.M."/>
            <person name="Foster-Nyarko E."/>
            <person name="Jarju S."/>
            <person name="Secka A."/>
            <person name="Antonio M."/>
            <person name="Oren A."/>
            <person name="Chaudhuri R.R."/>
            <person name="La Ragione R."/>
            <person name="Hildebrand F."/>
            <person name="Pallen M.J."/>
        </authorList>
    </citation>
    <scope>NUCLEOTIDE SEQUENCE</scope>
    <source>
        <strain evidence="4">ChiGjej2B2-16831</strain>
    </source>
</reference>
<feature type="domain" description="NodB homology" evidence="3">
    <location>
        <begin position="101"/>
        <end position="289"/>
    </location>
</feature>
<comment type="caution">
    <text evidence="4">The sequence shown here is derived from an EMBL/GenBank/DDBJ whole genome shotgun (WGS) entry which is preliminary data.</text>
</comment>
<dbReference type="Pfam" id="PF01522">
    <property type="entry name" value="Polysacc_deac_1"/>
    <property type="match status" value="1"/>
</dbReference>
<evidence type="ECO:0000256" key="2">
    <source>
        <dbReference type="SAM" id="SignalP"/>
    </source>
</evidence>
<feature type="signal peptide" evidence="2">
    <location>
        <begin position="1"/>
        <end position="29"/>
    </location>
</feature>
<dbReference type="GO" id="GO:0016810">
    <property type="term" value="F:hydrolase activity, acting on carbon-nitrogen (but not peptide) bonds"/>
    <property type="evidence" value="ECO:0007669"/>
    <property type="project" value="InterPro"/>
</dbReference>
<feature type="chain" id="PRO_5039659917" evidence="2">
    <location>
        <begin position="30"/>
        <end position="289"/>
    </location>
</feature>
<evidence type="ECO:0000313" key="4">
    <source>
        <dbReference type="EMBL" id="HIU94862.1"/>
    </source>
</evidence>
<sequence length="289" mass="31586">MNVRFARLLPLLLALVLCACRPAGGQALAAHAAAADPRESVQVPVLMYHSILKDPARAGTYVVSPAQFEADMVCLLDRGYETVSVAELIAYVDGTGRLPEKPVVVTFDDGYYNNLTYVLPILERLDLCAVVSIVGAYADRAEREQDPNPNYAYLAWDDVRLLAASGRVEIQNHSYDMHGLNGRRGSARMDGESEDGYRAAFTADALRLQRQLAARAGVTPAAYTYPYGSTCPEADALLHELGFRASFTCAEHVNTVVRGEPETLFNLGRYNRPAGELSAEYLRRALPDG</sequence>
<dbReference type="Proteomes" id="UP000824128">
    <property type="component" value="Unassembled WGS sequence"/>
</dbReference>
<keyword evidence="1 2" id="KW-0732">Signal</keyword>
<dbReference type="EMBL" id="DVNZ01000219">
    <property type="protein sequence ID" value="HIU94862.1"/>
    <property type="molecule type" value="Genomic_DNA"/>
</dbReference>
<evidence type="ECO:0000313" key="5">
    <source>
        <dbReference type="Proteomes" id="UP000824128"/>
    </source>
</evidence>
<dbReference type="PROSITE" id="PS51257">
    <property type="entry name" value="PROKAR_LIPOPROTEIN"/>
    <property type="match status" value="1"/>
</dbReference>
<gene>
    <name evidence="4" type="ORF">IAD24_06840</name>
</gene>
<dbReference type="PROSITE" id="PS51677">
    <property type="entry name" value="NODB"/>
    <property type="match status" value="1"/>
</dbReference>
<organism evidence="4 5">
    <name type="scientific">Candidatus Aphodomorpha intestinavium</name>
    <dbReference type="NCBI Taxonomy" id="2840672"/>
    <lineage>
        <taxon>Bacteria</taxon>
        <taxon>Bacillati</taxon>
        <taxon>Bacillota</taxon>
        <taxon>Clostridia</taxon>
        <taxon>Eubacteriales</taxon>
        <taxon>Candidatus Aphodomorpha</taxon>
    </lineage>
</organism>
<name>A0A9D1N481_9FIRM</name>
<dbReference type="PANTHER" id="PTHR34216:SF7">
    <property type="entry name" value="POLY-BETA-1,6-N-ACETYL-D-GLUCOSAMINE N-DEACETYLASE"/>
    <property type="match status" value="1"/>
</dbReference>